<accession>A0A8H4LQR5</accession>
<feature type="transmembrane region" description="Helical" evidence="7">
    <location>
        <begin position="90"/>
        <end position="106"/>
    </location>
</feature>
<evidence type="ECO:0000313" key="10">
    <source>
        <dbReference type="Proteomes" id="UP000554235"/>
    </source>
</evidence>
<comment type="subcellular location">
    <subcellularLocation>
        <location evidence="1">Membrane</location>
        <topology evidence="1">Multi-pass membrane protein</topology>
    </subcellularLocation>
</comment>
<feature type="transmembrane region" description="Helical" evidence="7">
    <location>
        <begin position="229"/>
        <end position="247"/>
    </location>
</feature>
<evidence type="ECO:0000256" key="5">
    <source>
        <dbReference type="ARBA" id="ARBA00038359"/>
    </source>
</evidence>
<organism evidence="9 10">
    <name type="scientific">Fusarium albosuccineum</name>
    <dbReference type="NCBI Taxonomy" id="1237068"/>
    <lineage>
        <taxon>Eukaryota</taxon>
        <taxon>Fungi</taxon>
        <taxon>Dikarya</taxon>
        <taxon>Ascomycota</taxon>
        <taxon>Pezizomycotina</taxon>
        <taxon>Sordariomycetes</taxon>
        <taxon>Hypocreomycetidae</taxon>
        <taxon>Hypocreales</taxon>
        <taxon>Nectriaceae</taxon>
        <taxon>Fusarium</taxon>
        <taxon>Fusarium decemcellulare species complex</taxon>
    </lineage>
</organism>
<evidence type="ECO:0000256" key="7">
    <source>
        <dbReference type="SAM" id="Phobius"/>
    </source>
</evidence>
<keyword evidence="4 7" id="KW-0472">Membrane</keyword>
<name>A0A8H4LQR5_9HYPO</name>
<proteinExistence type="inferred from homology"/>
<evidence type="ECO:0000313" key="9">
    <source>
        <dbReference type="EMBL" id="KAF4472041.1"/>
    </source>
</evidence>
<dbReference type="AlphaFoldDB" id="A0A8H4LQR5"/>
<comment type="similarity">
    <text evidence="5">Belongs to the SAT4 family.</text>
</comment>
<dbReference type="EMBL" id="JAADYS010000136">
    <property type="protein sequence ID" value="KAF4472041.1"/>
    <property type="molecule type" value="Genomic_DNA"/>
</dbReference>
<dbReference type="PANTHER" id="PTHR33048">
    <property type="entry name" value="PTH11-LIKE INTEGRAL MEMBRANE PROTEIN (AFU_ORTHOLOGUE AFUA_5G11245)"/>
    <property type="match status" value="1"/>
</dbReference>
<evidence type="ECO:0000259" key="8">
    <source>
        <dbReference type="Pfam" id="PF20684"/>
    </source>
</evidence>
<evidence type="ECO:0000256" key="1">
    <source>
        <dbReference type="ARBA" id="ARBA00004141"/>
    </source>
</evidence>
<dbReference type="GO" id="GO:0016020">
    <property type="term" value="C:membrane"/>
    <property type="evidence" value="ECO:0007669"/>
    <property type="project" value="UniProtKB-SubCell"/>
</dbReference>
<feature type="domain" description="Rhodopsin" evidence="8">
    <location>
        <begin position="36"/>
        <end position="124"/>
    </location>
</feature>
<evidence type="ECO:0000256" key="6">
    <source>
        <dbReference type="SAM" id="MobiDB-lite"/>
    </source>
</evidence>
<feature type="transmembrane region" description="Helical" evidence="7">
    <location>
        <begin position="184"/>
        <end position="202"/>
    </location>
</feature>
<feature type="region of interest" description="Disordered" evidence="6">
    <location>
        <begin position="284"/>
        <end position="333"/>
    </location>
</feature>
<dbReference type="Pfam" id="PF20684">
    <property type="entry name" value="Fung_rhodopsin"/>
    <property type="match status" value="2"/>
</dbReference>
<feature type="transmembrane region" description="Helical" evidence="7">
    <location>
        <begin position="20"/>
        <end position="40"/>
    </location>
</feature>
<dbReference type="Proteomes" id="UP000554235">
    <property type="component" value="Unassembled WGS sequence"/>
</dbReference>
<dbReference type="InterPro" id="IPR052337">
    <property type="entry name" value="SAT4-like"/>
</dbReference>
<evidence type="ECO:0000256" key="4">
    <source>
        <dbReference type="ARBA" id="ARBA00023136"/>
    </source>
</evidence>
<feature type="domain" description="Rhodopsin" evidence="8">
    <location>
        <begin position="131"/>
        <end position="244"/>
    </location>
</feature>
<feature type="transmembrane region" description="Helical" evidence="7">
    <location>
        <begin position="52"/>
        <end position="70"/>
    </location>
</feature>
<dbReference type="PANTHER" id="PTHR33048:SF64">
    <property type="entry name" value="INTEGRAL MEMBRANE PROTEIN"/>
    <property type="match status" value="1"/>
</dbReference>
<evidence type="ECO:0000256" key="3">
    <source>
        <dbReference type="ARBA" id="ARBA00022989"/>
    </source>
</evidence>
<reference evidence="9 10" key="1">
    <citation type="submission" date="2020-01" db="EMBL/GenBank/DDBJ databases">
        <title>Identification and distribution of gene clusters putatively required for synthesis of sphingolipid metabolism inhibitors in phylogenetically diverse species of the filamentous fungus Fusarium.</title>
        <authorList>
            <person name="Kim H.-S."/>
            <person name="Busman M."/>
            <person name="Brown D.W."/>
            <person name="Divon H."/>
            <person name="Uhlig S."/>
            <person name="Proctor R.H."/>
        </authorList>
    </citation>
    <scope>NUCLEOTIDE SEQUENCE [LARGE SCALE GENOMIC DNA]</scope>
    <source>
        <strain evidence="9 10">NRRL 20459</strain>
    </source>
</reference>
<keyword evidence="3 7" id="KW-1133">Transmembrane helix</keyword>
<dbReference type="OrthoDB" id="3529975at2759"/>
<evidence type="ECO:0000256" key="2">
    <source>
        <dbReference type="ARBA" id="ARBA00022692"/>
    </source>
</evidence>
<dbReference type="InterPro" id="IPR049326">
    <property type="entry name" value="Rhodopsin_dom_fungi"/>
</dbReference>
<feature type="transmembrane region" description="Helical" evidence="7">
    <location>
        <begin position="151"/>
        <end position="172"/>
    </location>
</feature>
<keyword evidence="2 7" id="KW-0812">Transmembrane</keyword>
<comment type="caution">
    <text evidence="9">The sequence shown here is derived from an EMBL/GenBank/DDBJ whole genome shotgun (WGS) entry which is preliminary data.</text>
</comment>
<protein>
    <submittedName>
        <fullName evidence="9">Integral membrane</fullName>
    </submittedName>
</protein>
<keyword evidence="10" id="KW-1185">Reference proteome</keyword>
<gene>
    <name evidence="9" type="ORF">FALBO_1055</name>
</gene>
<sequence>MAGWTFNTLKDAPTDGPEISALGIVFTAVALIVVILRVYVRGFMVKAFGVDDGIIVATWFASCGFAVVTVIQTKWGLGLKKLDDMPAENYYNFLLLQFIGAPFYISSILGFKLSLLVSYLRFMAAGLWHKIRKQWDASVTGGSCIPAVPMYTTMASITIVFDVVVMLLPFPTLVQLRIANRKKIVLLGLFAMGTFISIIQIVRIQTIKSLTVLTDSGALIMWSTVENNLGIIVASIPTLAPLVRYFNEQSRIGSKSRGKSNGESGYVLQSSTFRNKLSRRSGVEALGSGIDQRDGASSDSEEQGIVRKTDITITSSDKVPDDEQVTPGRFHAM</sequence>